<comment type="pathway">
    <text evidence="2 11">Cofactor biosynthesis; riboflavin biosynthesis; 5-amino-6-(D-ribitylamino)uracil from GTP: step 2/4.</text>
</comment>
<evidence type="ECO:0000256" key="4">
    <source>
        <dbReference type="ARBA" id="ARBA00005259"/>
    </source>
</evidence>
<sequence>MYIDQAFQLVKMTAGQTGRNPAVGCIIVKDGAIIGFGAHLKEGTAHAEVQAIRMAGDARGATLYCTLEPCNHTGKTPPCTEAIIQAGVKKVVFAERDRSLDDTGVRYMESHGIAVVHEPSDEVSDFYQAFFISKEEKRPFVTLKLASTLDGKLADDHNSSRWLTHDKSRRDVHALRHTYDAVLVGRATYDIDQPKLDARHVSDKVPAKVIITKTGQLKIHGQDQETDQRIIVLSPTPVEYAETILTDDFRPARLLELLHQAGIGRLMIEGGSAVISEFIEQDCFDEIVIYYAPKLLGGTLNNRFYHTVESRMINLRLTDVRRFDDDLRLTYRKGQTDVHRTY</sequence>
<keyword evidence="8" id="KW-0511">Multifunctional enzyme</keyword>
<feature type="domain" description="CMP/dCMP-type deaminase" evidence="15">
    <location>
        <begin position="1"/>
        <end position="107"/>
    </location>
</feature>
<dbReference type="GO" id="GO:0008835">
    <property type="term" value="F:diaminohydroxyphosphoribosylaminopyrimidine deaminase activity"/>
    <property type="evidence" value="ECO:0007669"/>
    <property type="project" value="UniProtKB-EC"/>
</dbReference>
<feature type="binding site" evidence="13">
    <location>
        <position position="199"/>
    </location>
    <ligand>
        <name>NADP(+)</name>
        <dbReference type="ChEBI" id="CHEBI:58349"/>
    </ligand>
</feature>
<dbReference type="EC" id="1.1.1.193" evidence="11"/>
<dbReference type="RefSeq" id="WP_133417451.1">
    <property type="nucleotide sequence ID" value="NZ_SCWD01000001.1"/>
</dbReference>
<dbReference type="AlphaFoldDB" id="A0A9Q8CKY8"/>
<dbReference type="InterPro" id="IPR024072">
    <property type="entry name" value="DHFR-like_dom_sf"/>
</dbReference>
<dbReference type="CDD" id="cd01284">
    <property type="entry name" value="Riboflavin_deaminase-reductase"/>
    <property type="match status" value="1"/>
</dbReference>
<dbReference type="InterPro" id="IPR004794">
    <property type="entry name" value="Eubact_RibD"/>
</dbReference>
<feature type="binding site" evidence="13">
    <location>
        <position position="160"/>
    </location>
    <ligand>
        <name>substrate</name>
    </ligand>
</feature>
<gene>
    <name evidence="16" type="primary">ribD</name>
    <name evidence="16" type="ORF">ERX40_05320</name>
</gene>
<reference evidence="16 17" key="1">
    <citation type="submission" date="2019-01" db="EMBL/GenBank/DDBJ databases">
        <title>Draft genome sequences of the type strains of six Macrococcus species.</title>
        <authorList>
            <person name="Mazhar S."/>
            <person name="Altermann E."/>
            <person name="Hill C."/>
            <person name="Mcauliffe O."/>
        </authorList>
    </citation>
    <scope>NUCLEOTIDE SEQUENCE [LARGE SCALE GENOMIC DNA]</scope>
    <source>
        <strain evidence="16 17">ATCC 51828</strain>
    </source>
</reference>
<dbReference type="GO" id="GO:0046872">
    <property type="term" value="F:metal ion binding"/>
    <property type="evidence" value="ECO:0007669"/>
    <property type="project" value="UniProtKB-KW"/>
</dbReference>
<dbReference type="InterPro" id="IPR016193">
    <property type="entry name" value="Cytidine_deaminase-like"/>
</dbReference>
<evidence type="ECO:0000256" key="11">
    <source>
        <dbReference type="PIRNR" id="PIRNR006769"/>
    </source>
</evidence>
<feature type="binding site" evidence="13">
    <location>
        <position position="269"/>
    </location>
    <ligand>
        <name>substrate</name>
    </ligand>
</feature>
<feature type="binding site" evidence="13">
    <location>
        <position position="196"/>
    </location>
    <ligand>
        <name>substrate</name>
    </ligand>
</feature>
<dbReference type="GO" id="GO:0008703">
    <property type="term" value="F:5-amino-6-(5-phosphoribosylamino)uracil reductase activity"/>
    <property type="evidence" value="ECO:0007669"/>
    <property type="project" value="UniProtKB-EC"/>
</dbReference>
<evidence type="ECO:0000256" key="14">
    <source>
        <dbReference type="PIRSR" id="PIRSR006769-3"/>
    </source>
</evidence>
<feature type="active site" description="Proton donor" evidence="12">
    <location>
        <position position="48"/>
    </location>
</feature>
<keyword evidence="11 14" id="KW-0479">Metal-binding</keyword>
<organism evidence="16 17">
    <name type="scientific">Macrococcus carouselicus</name>
    <dbReference type="NCBI Taxonomy" id="69969"/>
    <lineage>
        <taxon>Bacteria</taxon>
        <taxon>Bacillati</taxon>
        <taxon>Bacillota</taxon>
        <taxon>Bacilli</taxon>
        <taxon>Bacillales</taxon>
        <taxon>Staphylococcaceae</taxon>
        <taxon>Macrococcus</taxon>
    </lineage>
</organism>
<evidence type="ECO:0000256" key="9">
    <source>
        <dbReference type="ARBA" id="ARBA00049861"/>
    </source>
</evidence>
<keyword evidence="17" id="KW-1185">Reference proteome</keyword>
<comment type="similarity">
    <text evidence="5 11">In the C-terminal section; belongs to the HTP reductase family.</text>
</comment>
<dbReference type="EMBL" id="SCWD01000001">
    <property type="protein sequence ID" value="TDM04593.1"/>
    <property type="molecule type" value="Genomic_DNA"/>
</dbReference>
<comment type="function">
    <text evidence="1 11">Converts 2,5-diamino-6-(ribosylamino)-4(3h)-pyrimidinone 5'-phosphate into 5-amino-6-(ribosylamino)-2,4(1h,3h)-pyrimidinedione 5'-phosphate.</text>
</comment>
<evidence type="ECO:0000313" key="16">
    <source>
        <dbReference type="EMBL" id="TDM04593.1"/>
    </source>
</evidence>
<evidence type="ECO:0000256" key="7">
    <source>
        <dbReference type="ARBA" id="ARBA00023002"/>
    </source>
</evidence>
<dbReference type="SUPFAM" id="SSF53597">
    <property type="entry name" value="Dihydrofolate reductase-like"/>
    <property type="match status" value="1"/>
</dbReference>
<dbReference type="NCBIfam" id="TIGR00326">
    <property type="entry name" value="eubact_ribD"/>
    <property type="match status" value="1"/>
</dbReference>
<comment type="cofactor">
    <cofactor evidence="11 14">
        <name>Zn(2+)</name>
        <dbReference type="ChEBI" id="CHEBI:29105"/>
    </cofactor>
    <text evidence="11 14">Binds 1 zinc ion.</text>
</comment>
<feature type="binding site" evidence="14">
    <location>
        <position position="46"/>
    </location>
    <ligand>
        <name>Zn(2+)</name>
        <dbReference type="ChEBI" id="CHEBI:29105"/>
        <note>catalytic</note>
    </ligand>
</feature>
<dbReference type="InterPro" id="IPR002734">
    <property type="entry name" value="RibDG_C"/>
</dbReference>
<feature type="binding site" evidence="14">
    <location>
        <position position="70"/>
    </location>
    <ligand>
        <name>Zn(2+)</name>
        <dbReference type="ChEBI" id="CHEBI:29105"/>
        <note>catalytic</note>
    </ligand>
</feature>
<dbReference type="PANTHER" id="PTHR38011">
    <property type="entry name" value="DIHYDROFOLATE REDUCTASE FAMILY PROTEIN (AFU_ORTHOLOGUE AFUA_8G06820)"/>
    <property type="match status" value="1"/>
</dbReference>
<dbReference type="Gene3D" id="3.40.430.10">
    <property type="entry name" value="Dihydrofolate Reductase, subunit A"/>
    <property type="match status" value="1"/>
</dbReference>
<evidence type="ECO:0000313" key="17">
    <source>
        <dbReference type="Proteomes" id="UP000295280"/>
    </source>
</evidence>
<proteinExistence type="inferred from homology"/>
<comment type="catalytic activity">
    <reaction evidence="10 11">
        <text>2,5-diamino-6-hydroxy-4-(5-phosphoribosylamino)-pyrimidine + H2O + H(+) = 5-amino-6-(5-phospho-D-ribosylamino)uracil + NH4(+)</text>
        <dbReference type="Rhea" id="RHEA:21868"/>
        <dbReference type="ChEBI" id="CHEBI:15377"/>
        <dbReference type="ChEBI" id="CHEBI:15378"/>
        <dbReference type="ChEBI" id="CHEBI:28938"/>
        <dbReference type="ChEBI" id="CHEBI:58453"/>
        <dbReference type="ChEBI" id="CHEBI:58614"/>
        <dbReference type="EC" id="3.5.4.26"/>
    </reaction>
</comment>
<evidence type="ECO:0000256" key="5">
    <source>
        <dbReference type="ARBA" id="ARBA00007417"/>
    </source>
</evidence>
<evidence type="ECO:0000256" key="12">
    <source>
        <dbReference type="PIRSR" id="PIRSR006769-1"/>
    </source>
</evidence>
<evidence type="ECO:0000256" key="10">
    <source>
        <dbReference type="ARBA" id="ARBA00049886"/>
    </source>
</evidence>
<accession>A0A9Q8CKY8</accession>
<dbReference type="PANTHER" id="PTHR38011:SF7">
    <property type="entry name" value="2,5-DIAMINO-6-RIBOSYLAMINO-4(3H)-PYRIMIDINONE 5'-PHOSPHATE REDUCTASE"/>
    <property type="match status" value="1"/>
</dbReference>
<dbReference type="Proteomes" id="UP000295280">
    <property type="component" value="Unassembled WGS sequence"/>
</dbReference>
<dbReference type="EC" id="3.5.4.26" evidence="11"/>
<keyword evidence="11 16" id="KW-0378">Hydrolase</keyword>
<feature type="binding site" evidence="13">
    <location>
        <position position="176"/>
    </location>
    <ligand>
        <name>substrate</name>
    </ligand>
</feature>
<dbReference type="Pfam" id="PF00383">
    <property type="entry name" value="dCMP_cyt_deam_1"/>
    <property type="match status" value="1"/>
</dbReference>
<evidence type="ECO:0000256" key="8">
    <source>
        <dbReference type="ARBA" id="ARBA00023268"/>
    </source>
</evidence>
<evidence type="ECO:0000256" key="3">
    <source>
        <dbReference type="ARBA" id="ARBA00004910"/>
    </source>
</evidence>
<keyword evidence="11" id="KW-0686">Riboflavin biosynthesis</keyword>
<dbReference type="GO" id="GO:0009231">
    <property type="term" value="P:riboflavin biosynthetic process"/>
    <property type="evidence" value="ECO:0007669"/>
    <property type="project" value="UniProtKB-KW"/>
</dbReference>
<dbReference type="SUPFAM" id="SSF53927">
    <property type="entry name" value="Cytidine deaminase-like"/>
    <property type="match status" value="1"/>
</dbReference>
<keyword evidence="11 14" id="KW-0862">Zinc</keyword>
<protein>
    <recommendedName>
        <fullName evidence="11">Riboflavin biosynthesis protein RibD</fullName>
    </recommendedName>
    <domain>
        <recommendedName>
            <fullName evidence="11">Diaminohydroxyphosphoribosylaminopyrimidine deaminase</fullName>
            <shortName evidence="11">DRAP deaminase</shortName>
            <ecNumber evidence="11">3.5.4.26</ecNumber>
        </recommendedName>
        <alternativeName>
            <fullName evidence="11">Riboflavin-specific deaminase</fullName>
        </alternativeName>
    </domain>
    <domain>
        <recommendedName>
            <fullName evidence="11">5-amino-6-(5-phosphoribosylamino)uracil reductase</fullName>
            <ecNumber evidence="11">1.1.1.193</ecNumber>
        </recommendedName>
        <alternativeName>
            <fullName evidence="11">HTP reductase</fullName>
        </alternativeName>
    </domain>
</protein>
<keyword evidence="7 11" id="KW-0560">Oxidoreductase</keyword>
<name>A0A9Q8CKY8_9STAP</name>
<feature type="binding site" evidence="14">
    <location>
        <position position="79"/>
    </location>
    <ligand>
        <name>Zn(2+)</name>
        <dbReference type="ChEBI" id="CHEBI:29105"/>
        <note>catalytic</note>
    </ligand>
</feature>
<evidence type="ECO:0000259" key="15">
    <source>
        <dbReference type="PROSITE" id="PS51747"/>
    </source>
</evidence>
<feature type="binding site" evidence="13">
    <location>
        <position position="162"/>
    </location>
    <ligand>
        <name>NADP(+)</name>
        <dbReference type="ChEBI" id="CHEBI:58349"/>
    </ligand>
</feature>
<feature type="binding site" evidence="13">
    <location>
        <position position="188"/>
    </location>
    <ligand>
        <name>NADP(+)</name>
        <dbReference type="ChEBI" id="CHEBI:58349"/>
    </ligand>
</feature>
<comment type="similarity">
    <text evidence="4 11">In the N-terminal section; belongs to the cytidine and deoxycytidylate deaminase family.</text>
</comment>
<evidence type="ECO:0000256" key="2">
    <source>
        <dbReference type="ARBA" id="ARBA00004882"/>
    </source>
</evidence>
<dbReference type="InterPro" id="IPR050765">
    <property type="entry name" value="Riboflavin_Biosynth_HTPR"/>
</dbReference>
<dbReference type="OrthoDB" id="9800865at2"/>
<dbReference type="Gene3D" id="3.40.140.10">
    <property type="entry name" value="Cytidine Deaminase, domain 2"/>
    <property type="match status" value="1"/>
</dbReference>
<evidence type="ECO:0000256" key="1">
    <source>
        <dbReference type="ARBA" id="ARBA00002151"/>
    </source>
</evidence>
<evidence type="ECO:0000256" key="13">
    <source>
        <dbReference type="PIRSR" id="PIRSR006769-2"/>
    </source>
</evidence>
<dbReference type="PROSITE" id="PS51747">
    <property type="entry name" value="CYT_DCMP_DEAMINASES_2"/>
    <property type="match status" value="1"/>
</dbReference>
<dbReference type="Pfam" id="PF01872">
    <property type="entry name" value="RibD_C"/>
    <property type="match status" value="1"/>
</dbReference>
<dbReference type="InterPro" id="IPR002125">
    <property type="entry name" value="CMP_dCMP_dom"/>
</dbReference>
<comment type="caution">
    <text evidence="16">The sequence shown here is derived from an EMBL/GenBank/DDBJ whole genome shotgun (WGS) entry which is preliminary data.</text>
</comment>
<feature type="binding site" evidence="13">
    <location>
        <position position="192"/>
    </location>
    <ligand>
        <name>NADP(+)</name>
        <dbReference type="ChEBI" id="CHEBI:58349"/>
    </ligand>
</feature>
<keyword evidence="6 11" id="KW-0521">NADP</keyword>
<evidence type="ECO:0000256" key="6">
    <source>
        <dbReference type="ARBA" id="ARBA00022857"/>
    </source>
</evidence>
<comment type="pathway">
    <text evidence="3 11">Cofactor biosynthesis; riboflavin biosynthesis; 5-amino-6-(D-ribitylamino)uracil from GTP: step 3/4.</text>
</comment>
<dbReference type="PIRSF" id="PIRSF006769">
    <property type="entry name" value="RibD"/>
    <property type="match status" value="1"/>
</dbReference>
<comment type="catalytic activity">
    <reaction evidence="9 11">
        <text>5-amino-6-(5-phospho-D-ribitylamino)uracil + NADP(+) = 5-amino-6-(5-phospho-D-ribosylamino)uracil + NADPH + H(+)</text>
        <dbReference type="Rhea" id="RHEA:17845"/>
        <dbReference type="ChEBI" id="CHEBI:15378"/>
        <dbReference type="ChEBI" id="CHEBI:57783"/>
        <dbReference type="ChEBI" id="CHEBI:58349"/>
        <dbReference type="ChEBI" id="CHEBI:58421"/>
        <dbReference type="ChEBI" id="CHEBI:58453"/>
        <dbReference type="EC" id="1.1.1.193"/>
    </reaction>
</comment>
<feature type="binding site" evidence="13">
    <location>
        <position position="146"/>
    </location>
    <ligand>
        <name>NADP(+)</name>
        <dbReference type="ChEBI" id="CHEBI:58349"/>
    </ligand>
</feature>